<dbReference type="Gene3D" id="3.50.50.60">
    <property type="entry name" value="FAD/NAD(P)-binding domain"/>
    <property type="match status" value="2"/>
</dbReference>
<proteinExistence type="predicted"/>
<sequence length="375" mass="40522">MEPKVLEVAVVGAGPAGIGMAVALRRHGVNRLAVIDRHQVGASFLSWPQETRFITPSFYSNPFGLADLNAVTETSSPALTAGMEHLDGPRYAQYLARVAQAHDLPLALDCEVSALTRGARGEFQLQTSRGAALARAVIWATGEYQYPDLRPFAGAADCLHYAQVDSWSAFEAGEYLVIGGYESGVDAAVNLVARGARVQLLARKSTWDPASAHDPSLSLSPYSRQRLYQALDSGRLEIAFGVNVLEVRRLAAGFSVHAEDGRVFATANAPILGTGFLRGGGAQLIRPCFDWTPDGRPVLSAHDESTLMPGLFLAGPQVRQDRRIYCFIYKFRQRFDSVARMVAQHLGLPPLEAERAAGAWGPFGNADCCDEACEC</sequence>
<keyword evidence="2" id="KW-0503">Monooxygenase</keyword>
<dbReference type="AlphaFoldDB" id="A0A6J4ZKQ7"/>
<dbReference type="PANTHER" id="PTHR43539:SF89">
    <property type="entry name" value="NAD(P)-BINDING DOMAIN-CONTAINING PROTEIN"/>
    <property type="match status" value="1"/>
</dbReference>
<reference evidence="2 3" key="1">
    <citation type="submission" date="2020-04" db="EMBL/GenBank/DDBJ databases">
        <authorList>
            <person name="De Canck E."/>
        </authorList>
    </citation>
    <scope>NUCLEOTIDE SEQUENCE [LARGE SCALE GENOMIC DNA]</scope>
    <source>
        <strain evidence="2 3">LMG 26845</strain>
    </source>
</reference>
<dbReference type="Proteomes" id="UP000507979">
    <property type="component" value="Unassembled WGS sequence"/>
</dbReference>
<dbReference type="EMBL" id="CADIJR010000008">
    <property type="protein sequence ID" value="CAB3634204.1"/>
    <property type="molecule type" value="Genomic_DNA"/>
</dbReference>
<dbReference type="EC" id="1.-.-.-" evidence="2"/>
<protein>
    <submittedName>
        <fullName evidence="2">Flavoprotein monooxygenase</fullName>
        <ecNumber evidence="2">1.-.-.-</ecNumber>
    </submittedName>
</protein>
<dbReference type="SUPFAM" id="SSF51905">
    <property type="entry name" value="FAD/NAD(P)-binding domain"/>
    <property type="match status" value="1"/>
</dbReference>
<name>A0A6J4ZKQ7_9BURK</name>
<evidence type="ECO:0000256" key="1">
    <source>
        <dbReference type="ARBA" id="ARBA00023002"/>
    </source>
</evidence>
<dbReference type="InterPro" id="IPR036188">
    <property type="entry name" value="FAD/NAD-bd_sf"/>
</dbReference>
<keyword evidence="1 2" id="KW-0560">Oxidoreductase</keyword>
<dbReference type="GO" id="GO:0050660">
    <property type="term" value="F:flavin adenine dinucleotide binding"/>
    <property type="evidence" value="ECO:0007669"/>
    <property type="project" value="TreeGrafter"/>
</dbReference>
<dbReference type="InterPro" id="IPR050982">
    <property type="entry name" value="Auxin_biosynth/cation_transpt"/>
</dbReference>
<keyword evidence="3" id="KW-1185">Reference proteome</keyword>
<organism evidence="2 3">
    <name type="scientific">Achromobacter insuavis</name>
    <dbReference type="NCBI Taxonomy" id="1287735"/>
    <lineage>
        <taxon>Bacteria</taxon>
        <taxon>Pseudomonadati</taxon>
        <taxon>Pseudomonadota</taxon>
        <taxon>Betaproteobacteria</taxon>
        <taxon>Burkholderiales</taxon>
        <taxon>Alcaligenaceae</taxon>
        <taxon>Achromobacter</taxon>
    </lineage>
</organism>
<gene>
    <name evidence="2" type="ORF">LMG26845_01412</name>
</gene>
<dbReference type="GO" id="GO:0004497">
    <property type="term" value="F:monooxygenase activity"/>
    <property type="evidence" value="ECO:0007669"/>
    <property type="project" value="UniProtKB-KW"/>
</dbReference>
<dbReference type="PANTHER" id="PTHR43539">
    <property type="entry name" value="FLAVIN-BINDING MONOOXYGENASE-LIKE PROTEIN (AFU_ORTHOLOGUE AFUA_4G09220)"/>
    <property type="match status" value="1"/>
</dbReference>
<accession>A0A6J4ZKQ7</accession>
<dbReference type="PRINTS" id="PR00420">
    <property type="entry name" value="RNGMNOXGNASE"/>
</dbReference>
<evidence type="ECO:0000313" key="2">
    <source>
        <dbReference type="EMBL" id="CAB3634204.1"/>
    </source>
</evidence>
<evidence type="ECO:0000313" key="3">
    <source>
        <dbReference type="Proteomes" id="UP000507979"/>
    </source>
</evidence>
<dbReference type="Pfam" id="PF13738">
    <property type="entry name" value="Pyr_redox_3"/>
    <property type="match status" value="1"/>
</dbReference>